<reference evidence="4 5" key="1">
    <citation type="submission" date="2020-03" db="EMBL/GenBank/DDBJ databases">
        <title>Two novel Motilibacter sp.</title>
        <authorList>
            <person name="Liu S."/>
        </authorList>
    </citation>
    <scope>NUCLEOTIDE SEQUENCE [LARGE SCALE GENOMIC DNA]</scope>
    <source>
        <strain evidence="4 5">E257</strain>
    </source>
</reference>
<evidence type="ECO:0000313" key="5">
    <source>
        <dbReference type="Proteomes" id="UP000800981"/>
    </source>
</evidence>
<organism evidence="4 5">
    <name type="scientific">Motilibacter deserti</name>
    <dbReference type="NCBI Taxonomy" id="2714956"/>
    <lineage>
        <taxon>Bacteria</taxon>
        <taxon>Bacillati</taxon>
        <taxon>Actinomycetota</taxon>
        <taxon>Actinomycetes</taxon>
        <taxon>Motilibacterales</taxon>
        <taxon>Motilibacteraceae</taxon>
        <taxon>Motilibacter</taxon>
    </lineage>
</organism>
<dbReference type="RefSeq" id="WP_166276163.1">
    <property type="nucleotide sequence ID" value="NZ_JAANNP010000001.1"/>
</dbReference>
<dbReference type="SUPFAM" id="SSF142338">
    <property type="entry name" value="CofD-like"/>
    <property type="match status" value="1"/>
</dbReference>
<protein>
    <recommendedName>
        <fullName evidence="2">Putative gluconeogenesis factor</fullName>
    </recommendedName>
</protein>
<comment type="caution">
    <text evidence="4">The sequence shown here is derived from an EMBL/GenBank/DDBJ whole genome shotgun (WGS) entry which is preliminary data.</text>
</comment>
<comment type="subcellular location">
    <subcellularLocation>
        <location evidence="2">Cytoplasm</location>
    </subcellularLocation>
</comment>
<sequence>MHRRQAPVRRDLRGAGPQAARGRRGGDGGPPRPGPRVTATDGHVPGPAVVALGGGHGLAASLSALRRVTRALTAVVTVADDGGSSGRLRGELGVLPPGDLRQALAALCRDDEWGRTWADVVQHRFVSGGELHGHAVGNLLIVALWERLGGDVVAALEWMGRLLGCEGRVLPMAEVPLDIAATVLGADPDRPDEITTVRGQVAAATTPGQVLGIQLMPERPPACAQAVDAIRAADWVVLGPGSWFTSVLPHLQVPGLAQALLDTPARRMLVLNLAPQAGETKGFTPEAHVEVLLAHAPGLKLDVVLADPATVADREGLEDVVASAGGRLVLEPVGVPDGSPRHDPGLLAAAYASIVGGEAAPWR</sequence>
<dbReference type="NCBIfam" id="TIGR01826">
    <property type="entry name" value="CofD_related"/>
    <property type="match status" value="1"/>
</dbReference>
<dbReference type="InterPro" id="IPR002882">
    <property type="entry name" value="CofD"/>
</dbReference>
<dbReference type="InterPro" id="IPR038136">
    <property type="entry name" value="CofD-like_dom_sf"/>
</dbReference>
<comment type="function">
    <text evidence="2">Required for morphogenesis under gluconeogenic growth conditions.</text>
</comment>
<accession>A0ABX0GMZ4</accession>
<dbReference type="PANTHER" id="PTHR30135:SF3">
    <property type="entry name" value="GLUCONEOGENESIS FACTOR-RELATED"/>
    <property type="match status" value="1"/>
</dbReference>
<keyword evidence="5" id="KW-1185">Reference proteome</keyword>
<dbReference type="InterPro" id="IPR010119">
    <property type="entry name" value="Gluconeogen_factor"/>
</dbReference>
<evidence type="ECO:0000256" key="3">
    <source>
        <dbReference type="SAM" id="MobiDB-lite"/>
    </source>
</evidence>
<evidence type="ECO:0000256" key="2">
    <source>
        <dbReference type="HAMAP-Rule" id="MF_00973"/>
    </source>
</evidence>
<feature type="region of interest" description="Disordered" evidence="3">
    <location>
        <begin position="1"/>
        <end position="46"/>
    </location>
</feature>
<name>A0ABX0GMZ4_9ACTN</name>
<dbReference type="CDD" id="cd07187">
    <property type="entry name" value="YvcK_like"/>
    <property type="match status" value="1"/>
</dbReference>
<dbReference type="PANTHER" id="PTHR30135">
    <property type="entry name" value="UNCHARACTERIZED PROTEIN YVCK-RELATED"/>
    <property type="match status" value="1"/>
</dbReference>
<proteinExistence type="inferred from homology"/>
<dbReference type="Proteomes" id="UP000800981">
    <property type="component" value="Unassembled WGS sequence"/>
</dbReference>
<gene>
    <name evidence="4" type="primary">yvcK</name>
    <name evidence="4" type="ORF">G9H71_00150</name>
</gene>
<dbReference type="Pfam" id="PF01933">
    <property type="entry name" value="CofD"/>
    <property type="match status" value="1"/>
</dbReference>
<comment type="similarity">
    <text evidence="2">Belongs to the gluconeogenesis factor family.</text>
</comment>
<dbReference type="EMBL" id="JAANNP010000001">
    <property type="protein sequence ID" value="NHC12192.1"/>
    <property type="molecule type" value="Genomic_DNA"/>
</dbReference>
<evidence type="ECO:0000313" key="4">
    <source>
        <dbReference type="EMBL" id="NHC12192.1"/>
    </source>
</evidence>
<dbReference type="HAMAP" id="MF_00973">
    <property type="entry name" value="Gluconeogen_factor"/>
    <property type="match status" value="1"/>
</dbReference>
<keyword evidence="1 2" id="KW-0963">Cytoplasm</keyword>
<evidence type="ECO:0000256" key="1">
    <source>
        <dbReference type="ARBA" id="ARBA00022490"/>
    </source>
</evidence>
<dbReference type="Gene3D" id="3.40.50.10680">
    <property type="entry name" value="CofD-like domains"/>
    <property type="match status" value="1"/>
</dbReference>